<dbReference type="OrthoDB" id="110795at2"/>
<evidence type="ECO:0000313" key="1">
    <source>
        <dbReference type="EMBL" id="QAT61416.1"/>
    </source>
</evidence>
<name>A0A410QBN5_9FIRM</name>
<organism evidence="1 2">
    <name type="scientific">Acidilutibacter cellobiosedens</name>
    <dbReference type="NCBI Taxonomy" id="2507161"/>
    <lineage>
        <taxon>Bacteria</taxon>
        <taxon>Bacillati</taxon>
        <taxon>Bacillota</taxon>
        <taxon>Tissierellia</taxon>
        <taxon>Tissierellales</taxon>
        <taxon>Acidilutibacteraceae</taxon>
        <taxon>Acidilutibacter</taxon>
    </lineage>
</organism>
<dbReference type="InterPro" id="IPR036237">
    <property type="entry name" value="Xyl_isomerase-like_sf"/>
</dbReference>
<accession>A0A410QBN5</accession>
<dbReference type="Gene3D" id="3.20.20.150">
    <property type="entry name" value="Divalent-metal-dependent TIM barrel enzymes"/>
    <property type="match status" value="1"/>
</dbReference>
<dbReference type="SUPFAM" id="SSF51658">
    <property type="entry name" value="Xylose isomerase-like"/>
    <property type="match status" value="1"/>
</dbReference>
<evidence type="ECO:0000313" key="2">
    <source>
        <dbReference type="Proteomes" id="UP000287969"/>
    </source>
</evidence>
<sequence length="76" mass="8944">MEDFIDFIIGIHIHDNDGENDLHLEVGKGIIEFKEIFSQLYTKLNDLIFVLEYRTIDFEMINSSVKYINAVIPCHR</sequence>
<dbReference type="AlphaFoldDB" id="A0A410QBN5"/>
<proteinExistence type="predicted"/>
<dbReference type="EMBL" id="CP035282">
    <property type="protein sequence ID" value="QAT61416.1"/>
    <property type="molecule type" value="Genomic_DNA"/>
</dbReference>
<evidence type="ECO:0008006" key="3">
    <source>
        <dbReference type="Google" id="ProtNLM"/>
    </source>
</evidence>
<dbReference type="KEGG" id="spoa:EQM13_07405"/>
<reference evidence="2" key="1">
    <citation type="submission" date="2019-01" db="EMBL/GenBank/DDBJ databases">
        <title>Draft genomes of a novel of Sporanaerobacter strains.</title>
        <authorList>
            <person name="Ma S."/>
        </authorList>
    </citation>
    <scope>NUCLEOTIDE SEQUENCE [LARGE SCALE GENOMIC DNA]</scope>
    <source>
        <strain evidence="2">NJN-17</strain>
    </source>
</reference>
<keyword evidence="2" id="KW-1185">Reference proteome</keyword>
<protein>
    <recommendedName>
        <fullName evidence="3">Xylose isomerase-like TIM barrel domain-containing protein</fullName>
    </recommendedName>
</protein>
<gene>
    <name evidence="1" type="ORF">EQM13_07405</name>
</gene>
<dbReference type="Proteomes" id="UP000287969">
    <property type="component" value="Chromosome"/>
</dbReference>